<dbReference type="AlphaFoldDB" id="A0AAU7K3D4"/>
<comment type="similarity">
    <text evidence="2">Belongs to the band 7/mec-2 family.</text>
</comment>
<dbReference type="PANTHER" id="PTHR10264:SF83">
    <property type="entry name" value="BLL5629 PROTEIN"/>
    <property type="match status" value="1"/>
</dbReference>
<dbReference type="Gene3D" id="3.30.479.30">
    <property type="entry name" value="Band 7 domain"/>
    <property type="match status" value="1"/>
</dbReference>
<gene>
    <name evidence="4" type="ORF">ABEG20_16015</name>
</gene>
<feature type="domain" description="Band 7" evidence="3">
    <location>
        <begin position="133"/>
        <end position="292"/>
    </location>
</feature>
<dbReference type="InterPro" id="IPR043202">
    <property type="entry name" value="Band-7_stomatin-like"/>
</dbReference>
<dbReference type="SMART" id="SM00244">
    <property type="entry name" value="PHB"/>
    <property type="match status" value="1"/>
</dbReference>
<proteinExistence type="inferred from homology"/>
<sequence length="365" mass="41456">MKRVTINTNYVGLVFKRGKLKNVLTAGTYWLGFGEEITLYDMGKEYFFTLAELEVLLTNTAFTDLVHVVDVADNELALVYRNGNFKNVLTAGKHAIWKGLSSYNFETVNISDIEIEGNIDRNLLEKAPLVNYIRAFKVESFEQALLFINGKFDKILEAGNYMYWKNATTINVVKTDMRQLNLEVVGQEILTKDKAQLRINFSVQYKVADIIKALLENKDFEKQLYITMQLALRESIGLMTFDELMESKEKIAAQVMDLTLAKAADLGIKLTNCGVKDIILPGDVKEIMNQVLVAEKRAQANIITRREETASTRSLLNTAKLMEDNAMLYKLKEMEYVEKIAEKINNISLSGSGQIVDQLKQIFVK</sequence>
<dbReference type="InterPro" id="IPR001107">
    <property type="entry name" value="Band_7"/>
</dbReference>
<evidence type="ECO:0000313" key="4">
    <source>
        <dbReference type="EMBL" id="XBO46799.1"/>
    </source>
</evidence>
<dbReference type="RefSeq" id="WP_406824295.1">
    <property type="nucleotide sequence ID" value="NZ_CP157485.1"/>
</dbReference>
<evidence type="ECO:0000256" key="1">
    <source>
        <dbReference type="ARBA" id="ARBA00004167"/>
    </source>
</evidence>
<dbReference type="InterPro" id="IPR036013">
    <property type="entry name" value="Band_7/SPFH_dom_sf"/>
</dbReference>
<dbReference type="PRINTS" id="PR00721">
    <property type="entry name" value="STOMATIN"/>
</dbReference>
<accession>A0AAU7K3D4</accession>
<dbReference type="SUPFAM" id="SSF117892">
    <property type="entry name" value="Band 7/SPFH domain"/>
    <property type="match status" value="1"/>
</dbReference>
<evidence type="ECO:0000256" key="2">
    <source>
        <dbReference type="ARBA" id="ARBA00008164"/>
    </source>
</evidence>
<comment type="subcellular location">
    <subcellularLocation>
        <location evidence="1">Membrane</location>
        <topology evidence="1">Single-pass membrane protein</topology>
    </subcellularLocation>
</comment>
<dbReference type="Pfam" id="PF01145">
    <property type="entry name" value="Band_7"/>
    <property type="match status" value="1"/>
</dbReference>
<dbReference type="CDD" id="cd13438">
    <property type="entry name" value="SPFH_eoslipins_u2"/>
    <property type="match status" value="1"/>
</dbReference>
<protein>
    <submittedName>
        <fullName evidence="4">Slipin family protein</fullName>
    </submittedName>
</protein>
<dbReference type="InterPro" id="IPR001972">
    <property type="entry name" value="Stomatin_HflK_fam"/>
</dbReference>
<dbReference type="PANTHER" id="PTHR10264">
    <property type="entry name" value="BAND 7 PROTEIN-RELATED"/>
    <property type="match status" value="1"/>
</dbReference>
<dbReference type="GO" id="GO:0005886">
    <property type="term" value="C:plasma membrane"/>
    <property type="evidence" value="ECO:0007669"/>
    <property type="project" value="InterPro"/>
</dbReference>
<organism evidence="4">
    <name type="scientific">Pedobacter sp. KACC 23697</name>
    <dbReference type="NCBI Taxonomy" id="3149230"/>
    <lineage>
        <taxon>Bacteria</taxon>
        <taxon>Pseudomonadati</taxon>
        <taxon>Bacteroidota</taxon>
        <taxon>Sphingobacteriia</taxon>
        <taxon>Sphingobacteriales</taxon>
        <taxon>Sphingobacteriaceae</taxon>
        <taxon>Pedobacter</taxon>
    </lineage>
</organism>
<reference evidence="4" key="1">
    <citation type="submission" date="2024-05" db="EMBL/GenBank/DDBJ databases">
        <authorList>
            <person name="Kim S."/>
            <person name="Heo J."/>
            <person name="Choi H."/>
            <person name="Choi Y."/>
            <person name="Kwon S.-W."/>
            <person name="Kim Y."/>
        </authorList>
    </citation>
    <scope>NUCLEOTIDE SEQUENCE</scope>
    <source>
        <strain evidence="4">KACC 23697</strain>
    </source>
</reference>
<name>A0AAU7K3D4_9SPHI</name>
<evidence type="ECO:0000259" key="3">
    <source>
        <dbReference type="SMART" id="SM00244"/>
    </source>
</evidence>
<dbReference type="EMBL" id="CP157485">
    <property type="protein sequence ID" value="XBO46799.1"/>
    <property type="molecule type" value="Genomic_DNA"/>
</dbReference>